<evidence type="ECO:0000313" key="1">
    <source>
        <dbReference type="EMBL" id="KAL2747969.1"/>
    </source>
</evidence>
<sequence>MVSSAGTRNRNIESPFFLSWQAGRQADRKAGRQAGKQLVPRRQPRRHFFLLSKELRPLWNFFRKKTCETKM</sequence>
<comment type="caution">
    <text evidence="1">The sequence shown here is derived from an EMBL/GenBank/DDBJ whole genome shotgun (WGS) entry which is preliminary data.</text>
</comment>
<name>A0ABD2CS63_VESMC</name>
<protein>
    <submittedName>
        <fullName evidence="1">Uncharacterized protein</fullName>
    </submittedName>
</protein>
<keyword evidence="2" id="KW-1185">Reference proteome</keyword>
<dbReference type="EMBL" id="JAYRBN010000034">
    <property type="protein sequence ID" value="KAL2747969.1"/>
    <property type="molecule type" value="Genomic_DNA"/>
</dbReference>
<dbReference type="AlphaFoldDB" id="A0ABD2CS63"/>
<dbReference type="Proteomes" id="UP001607303">
    <property type="component" value="Unassembled WGS sequence"/>
</dbReference>
<evidence type="ECO:0000313" key="2">
    <source>
        <dbReference type="Proteomes" id="UP001607303"/>
    </source>
</evidence>
<reference evidence="1 2" key="1">
    <citation type="journal article" date="2024" name="Ann. Entomol. Soc. Am.">
        <title>Genomic analyses of the southern and eastern yellowjacket wasps (Hymenoptera: Vespidae) reveal evolutionary signatures of social life.</title>
        <authorList>
            <person name="Catto M.A."/>
            <person name="Caine P.B."/>
            <person name="Orr S.E."/>
            <person name="Hunt B.G."/>
            <person name="Goodisman M.A.D."/>
        </authorList>
    </citation>
    <scope>NUCLEOTIDE SEQUENCE [LARGE SCALE GENOMIC DNA]</scope>
    <source>
        <strain evidence="1">232</strain>
        <tissue evidence="1">Head and thorax</tissue>
    </source>
</reference>
<organism evidence="1 2">
    <name type="scientific">Vespula maculifrons</name>
    <name type="common">Eastern yellow jacket</name>
    <name type="synonym">Wasp</name>
    <dbReference type="NCBI Taxonomy" id="7453"/>
    <lineage>
        <taxon>Eukaryota</taxon>
        <taxon>Metazoa</taxon>
        <taxon>Ecdysozoa</taxon>
        <taxon>Arthropoda</taxon>
        <taxon>Hexapoda</taxon>
        <taxon>Insecta</taxon>
        <taxon>Pterygota</taxon>
        <taxon>Neoptera</taxon>
        <taxon>Endopterygota</taxon>
        <taxon>Hymenoptera</taxon>
        <taxon>Apocrita</taxon>
        <taxon>Aculeata</taxon>
        <taxon>Vespoidea</taxon>
        <taxon>Vespidae</taxon>
        <taxon>Vespinae</taxon>
        <taxon>Vespula</taxon>
    </lineage>
</organism>
<gene>
    <name evidence="1" type="ORF">V1477_003864</name>
</gene>
<proteinExistence type="predicted"/>
<accession>A0ABD2CS63</accession>